<proteinExistence type="predicted"/>
<reference evidence="11" key="2">
    <citation type="submission" date="2012-11" db="EMBL/GenBank/DDBJ databases">
        <authorList>
            <person name="Kuo A."/>
            <person name="Curtis B.A."/>
            <person name="Tanifuji G."/>
            <person name="Burki F."/>
            <person name="Gruber A."/>
            <person name="Irimia M."/>
            <person name="Maruyama S."/>
            <person name="Arias M.C."/>
            <person name="Ball S.G."/>
            <person name="Gile G.H."/>
            <person name="Hirakawa Y."/>
            <person name="Hopkins J.F."/>
            <person name="Rensing S.A."/>
            <person name="Schmutz J."/>
            <person name="Symeonidi A."/>
            <person name="Elias M."/>
            <person name="Eveleigh R.J."/>
            <person name="Herman E.K."/>
            <person name="Klute M.J."/>
            <person name="Nakayama T."/>
            <person name="Obornik M."/>
            <person name="Reyes-Prieto A."/>
            <person name="Armbrust E.V."/>
            <person name="Aves S.J."/>
            <person name="Beiko R.G."/>
            <person name="Coutinho P."/>
            <person name="Dacks J.B."/>
            <person name="Durnford D.G."/>
            <person name="Fast N.M."/>
            <person name="Green B.R."/>
            <person name="Grisdale C."/>
            <person name="Hempe F."/>
            <person name="Henrissat B."/>
            <person name="Hoppner M.P."/>
            <person name="Ishida K.-I."/>
            <person name="Kim E."/>
            <person name="Koreny L."/>
            <person name="Kroth P.G."/>
            <person name="Liu Y."/>
            <person name="Malik S.-B."/>
            <person name="Maier U.G."/>
            <person name="McRose D."/>
            <person name="Mock T."/>
            <person name="Neilson J.A."/>
            <person name="Onodera N.T."/>
            <person name="Poole A.M."/>
            <person name="Pritham E.J."/>
            <person name="Richards T.A."/>
            <person name="Rocap G."/>
            <person name="Roy S.W."/>
            <person name="Sarai C."/>
            <person name="Schaack S."/>
            <person name="Shirato S."/>
            <person name="Slamovits C.H."/>
            <person name="Spencer D.F."/>
            <person name="Suzuki S."/>
            <person name="Worden A.Z."/>
            <person name="Zauner S."/>
            <person name="Barry K."/>
            <person name="Bell C."/>
            <person name="Bharti A.K."/>
            <person name="Crow J.A."/>
            <person name="Grimwood J."/>
            <person name="Kramer R."/>
            <person name="Lindquist E."/>
            <person name="Lucas S."/>
            <person name="Salamov A."/>
            <person name="McFadden G.I."/>
            <person name="Lane C.E."/>
            <person name="Keeling P.J."/>
            <person name="Gray M.W."/>
            <person name="Grigoriev I.V."/>
            <person name="Archibald J.M."/>
        </authorList>
    </citation>
    <scope>NUCLEOTIDE SEQUENCE</scope>
    <source>
        <strain evidence="11">CCMP2712</strain>
    </source>
</reference>
<dbReference type="PaxDb" id="55529-EKX48362"/>
<dbReference type="Pfam" id="PF02010">
    <property type="entry name" value="REJ"/>
    <property type="match status" value="1"/>
</dbReference>
<evidence type="ECO:0000256" key="2">
    <source>
        <dbReference type="ARBA" id="ARBA00022692"/>
    </source>
</evidence>
<keyword evidence="4 7" id="KW-1133">Transmembrane helix</keyword>
<dbReference type="PANTHER" id="PTHR46730:SF1">
    <property type="entry name" value="PLAT DOMAIN-CONTAINING PROTEIN"/>
    <property type="match status" value="1"/>
</dbReference>
<dbReference type="GeneID" id="17304983"/>
<dbReference type="PANTHER" id="PTHR46730">
    <property type="entry name" value="POLYCYSTIN-1"/>
    <property type="match status" value="1"/>
</dbReference>
<evidence type="ECO:0000256" key="7">
    <source>
        <dbReference type="SAM" id="Phobius"/>
    </source>
</evidence>
<gene>
    <name evidence="9" type="ORF">GUITHDRAFT_105970</name>
</gene>
<dbReference type="EnsemblProtists" id="EKX48362">
    <property type="protein sequence ID" value="EKX48362"/>
    <property type="gene ID" value="GUITHDRAFT_105970"/>
</dbReference>
<comment type="subcellular location">
    <subcellularLocation>
        <location evidence="1">Membrane</location>
    </subcellularLocation>
</comment>
<organism evidence="9">
    <name type="scientific">Guillardia theta (strain CCMP2712)</name>
    <name type="common">Cryptophyte</name>
    <dbReference type="NCBI Taxonomy" id="905079"/>
    <lineage>
        <taxon>Eukaryota</taxon>
        <taxon>Cryptophyceae</taxon>
        <taxon>Pyrenomonadales</taxon>
        <taxon>Geminigeraceae</taxon>
        <taxon>Guillardia</taxon>
    </lineage>
</organism>
<evidence type="ECO:0000313" key="9">
    <source>
        <dbReference type="EMBL" id="EKX48362.1"/>
    </source>
</evidence>
<keyword evidence="2 7" id="KW-0812">Transmembrane</keyword>
<sequence length="2911" mass="311901">MNNDQYSIGSTLCDKVFSPTFTATLGQGFSCAWLNASALAVTFGSFATVNASTVLELSTSSNITYTESIDGVSLQSFPATTQLGQIVNGKNVTRQFISIPQNALSPLPVLSGLSKLSACDRIGIDASGSIGNGARNFTTLTWGVNFDESYPAAGILSSGLQRTFINRYVEFSSLLAGVSNQVSLRLRPNAAILPGSRITLLGLPGPVLREYDCPSMQAQASSQVSCIHDIGLSNPRTSCIDVILEGPSASSFMPSSQSQPKPVAQWYKGVSGWELHLRVQYQASQSCCYLPATQDTIISFTIDNPNYPIQSSVSIQVECDEAYPSCVQSNSSLFVYNSNFGPIGPQNFPLQTLLATCLPAFLCATGVTFGGNDFPIQVVAAQISETTRVKSTLNTISMTFSLSTTAPPGAVILVYGLNGTSQKAGSVCIYGDSNANISCSKCSANPSIHIGTWYTGANALRFVVRKEYVLSSLQPIKISFKLPNPSYTNRLTCGSRNVLDCASLSRPYIQVLSNPESRFSPTPYAVAGDVLGAGIQPTFTVSNMIQTNAIAGVQTILIVQLVSNIDLPVNTTLTLTNMNGIEFVGPFPNEDRLNGCWESVTDPNQTAAKNLSFVLTKCDVFADNLFSLYVFVTNPLSNGLYSQVLVTASYHGCDLCQSSCRCEVTSPDPFEILPQQVTLANSNKLLLIQYGSSVRFNESSNVTGQINTLTISLASNASILSGSSFTISGLNAISNPPATIIVTLTYGTAVQPVSGSFDSTKGALTFKTIQPISPGNLGIEFVVENPENAKSNSKITLKGNIIPGICSEPLAMQECVQGLASRSLKAIEFEASVTDRLLLSNGNKTLVIKTIQELSTVFGAYNIIAVHLRPNFKFKGSGSSITLQGLKNSIWPPKTTSTSQIQLENSIADLLPNCSCISCESSNCDCTQSTLNSLQLNLLFWNYDQSQNLLFDKPVTGEWDPSVGTLKVTLSPNAEIQANQDIVFAFSVRNPTVRSRPNALNVTLLTPDITINAEFQKTVLVAGSLPKFIEFTIKDEVSTADDFNNYTITFAANFPMTTLLTDLTSQTSAITISGLTEFQTPIPGPYPLQGASRFMASKRGVYQVLSTSSISFVSGVMLGGCESSSAGCSLYIPGVYDYRSLLSYTVSFVLKNGAILNSLGTLPSISFSSTEVTVAATATTSLSVGQVLTYPQVIRSNISESSNIQRSPNTIAIELSVNFDLRGGSKVSFGGFQNSLSSSKITIRNNFETAIQGIYNLSKGTVEFTLGQKVVVKAQSLMSFNFTLVNPSQSRIPSAVTVSITASSYTATWDCNSLQTSVLGSDVVVPSTVLAGPLVFGASNPLDFAVRRVGESTRVNYAINKIWVTLVPFTSVPAGSSMTISGISSTYTTQQVLEINGTSSSALTAIFNQISQNSFFVQLTLNVEMIAGQEFVFYFLLQNRNGLQPKNELQISVQGPPSTANYYSFGPVPLIGDVLRSGYALSWVKKTIQQETRVVGASNVLKFTIRPNAPLYENTRILIYGLRNTLSLKCFPCATTLIPGLGCSTECTRCVSRLCKQVYNENLNANSLFLINSPFDSSTGNLNLTIAPSQLIPEDKETVFTIIVYNSNETSNFRADCVPSNQDSCLRMEVLNAAVCPGTSLNGMTCSNPETIPAAQKTISTSTPSIDNYGNSNIDTCSVCLRTADVYELNTVLQTQTSLIISNLSVYSPSLQNVPTLIQGGVAPGHYQVFILLSNWAGQSKKAFFDLEKPYLPPGYGYGPMHNEYLAPTIRMTNPNNITILSGRSLNFYSHGTPITCLDIGLSSDLSYSWIVSCQTCKSQSSLKTLLGNSLRPWLSVSSDYLLAGCVCNFTVVAHQSSVTSSASVIVNVRPKRLIPAITGVNAGGEMSKLQDISLSAKSSHDPESVVTNFQITDAQIQWVCTYSNCTTCFVQQLCPTDSYSVINSAEFVMYSSKLIVGARYTIELQIQRKSSLLSTVFGSSSIPFMGDWTSTSTTQVEFTVVDRPVLLCNILMCSTAMTNVYSCGSTSQNVQVSGNQYQYLKGSCTPSASAGISSYSWTLVSDVLPNLTSADISTSLSTSFLVVNPSVLRAGVSAKFRFSAVDTALVLGYSEITLIANSPPSGGYISVFPTRGVALVDNFEISAPAWNPSSNDNLPLVFTFFANETLLAQQSSITLNTILFQGDASASFRLSIHVIVSDSLGDYAAAAQNVTVITNNTDIQAFARNQINQIDQVFLNAGDVAKATQYMGIVASTLNANPAPCINPQELGCTGACCLRIALLNSLQLTGSMYELSSSSLPIIANTMLQILKAPEEISFSLLQEAISYSSTLISSESGSGAKNRYLPGNLTQLVAALLASAKLNGGSMIDARLNARSLVKSSAGRQLKAVLGLTARSAKAVIMAALSLLSSISTLSTQHTIPDISKAVVIQSAGIIVNTSVFSQTYFSINGFVVSLNNSEMSIGLPSSLLSYIDPTTPLTTSIFQIMVAQFAYSDNPITGSLGPEIVLQIRPFGKDNVISFNIIAGLPITFKLLRTQPLNYSTPPQPGFQLVPFIQYFDADISVWQWKSTGMTSSTSVKVTAAPQLVTSSGYSLSQRVSIFSVSQVWAGCDGVAFSGTVIDSCGVCGGMNYSCSGCDGIPNTGRDKNCSQHGACSGGACVCYENYYGIMCETFCRDSVICSGHGRCNPGTGTSCSCEQGWESAPGIAFPGPFCNVSTTAVASNSNLSQTAIRILLTIGLPAFTGAVILSAVGVVMFNHRRRMLKKSFKTIIEFPQPQLDVTAEVRDSNLLMVPDEDGWANFEMPKASAKLSYGPSSGQLATAVAASTRTELEHVSLECIDRRASLIRNLTKSKFTTRKYKTNMPLEASAVKEEASDEESDTWSSDSEVGMHVKSWHITNHPEWLDHDKNMDSQ</sequence>
<evidence type="ECO:0000256" key="6">
    <source>
        <dbReference type="SAM" id="MobiDB-lite"/>
    </source>
</evidence>
<dbReference type="Proteomes" id="UP000011087">
    <property type="component" value="Unassembled WGS sequence"/>
</dbReference>
<feature type="transmembrane region" description="Helical" evidence="7">
    <location>
        <begin position="2731"/>
        <end position="2754"/>
    </location>
</feature>
<dbReference type="GO" id="GO:0005261">
    <property type="term" value="F:monoatomic cation channel activity"/>
    <property type="evidence" value="ECO:0007669"/>
    <property type="project" value="TreeGrafter"/>
</dbReference>
<dbReference type="GO" id="GO:0006816">
    <property type="term" value="P:calcium ion transport"/>
    <property type="evidence" value="ECO:0007669"/>
    <property type="project" value="TreeGrafter"/>
</dbReference>
<evidence type="ECO:0000256" key="4">
    <source>
        <dbReference type="ARBA" id="ARBA00022989"/>
    </source>
</evidence>
<dbReference type="EMBL" id="JH992986">
    <property type="protein sequence ID" value="EKX48362.1"/>
    <property type="molecule type" value="Genomic_DNA"/>
</dbReference>
<reference evidence="10" key="3">
    <citation type="submission" date="2016-03" db="UniProtKB">
        <authorList>
            <consortium name="EnsemblProtists"/>
        </authorList>
    </citation>
    <scope>IDENTIFICATION</scope>
</reference>
<evidence type="ECO:0000256" key="1">
    <source>
        <dbReference type="ARBA" id="ARBA00004370"/>
    </source>
</evidence>
<evidence type="ECO:0000259" key="8">
    <source>
        <dbReference type="Pfam" id="PF02010"/>
    </source>
</evidence>
<accession>L1JJ87</accession>
<evidence type="ECO:0000256" key="3">
    <source>
        <dbReference type="ARBA" id="ARBA00022737"/>
    </source>
</evidence>
<reference evidence="9 11" key="1">
    <citation type="journal article" date="2012" name="Nature">
        <title>Algal genomes reveal evolutionary mosaicism and the fate of nucleomorphs.</title>
        <authorList>
            <consortium name="DOE Joint Genome Institute"/>
            <person name="Curtis B.A."/>
            <person name="Tanifuji G."/>
            <person name="Burki F."/>
            <person name="Gruber A."/>
            <person name="Irimia M."/>
            <person name="Maruyama S."/>
            <person name="Arias M.C."/>
            <person name="Ball S.G."/>
            <person name="Gile G.H."/>
            <person name="Hirakawa Y."/>
            <person name="Hopkins J.F."/>
            <person name="Kuo A."/>
            <person name="Rensing S.A."/>
            <person name="Schmutz J."/>
            <person name="Symeonidi A."/>
            <person name="Elias M."/>
            <person name="Eveleigh R.J."/>
            <person name="Herman E.K."/>
            <person name="Klute M.J."/>
            <person name="Nakayama T."/>
            <person name="Obornik M."/>
            <person name="Reyes-Prieto A."/>
            <person name="Armbrust E.V."/>
            <person name="Aves S.J."/>
            <person name="Beiko R.G."/>
            <person name="Coutinho P."/>
            <person name="Dacks J.B."/>
            <person name="Durnford D.G."/>
            <person name="Fast N.M."/>
            <person name="Green B.R."/>
            <person name="Grisdale C.J."/>
            <person name="Hempel F."/>
            <person name="Henrissat B."/>
            <person name="Hoppner M.P."/>
            <person name="Ishida K."/>
            <person name="Kim E."/>
            <person name="Koreny L."/>
            <person name="Kroth P.G."/>
            <person name="Liu Y."/>
            <person name="Malik S.B."/>
            <person name="Maier U.G."/>
            <person name="McRose D."/>
            <person name="Mock T."/>
            <person name="Neilson J.A."/>
            <person name="Onodera N.T."/>
            <person name="Poole A.M."/>
            <person name="Pritham E.J."/>
            <person name="Richards T.A."/>
            <person name="Rocap G."/>
            <person name="Roy S.W."/>
            <person name="Sarai C."/>
            <person name="Schaack S."/>
            <person name="Shirato S."/>
            <person name="Slamovits C.H."/>
            <person name="Spencer D.F."/>
            <person name="Suzuki S."/>
            <person name="Worden A.Z."/>
            <person name="Zauner S."/>
            <person name="Barry K."/>
            <person name="Bell C."/>
            <person name="Bharti A.K."/>
            <person name="Crow J.A."/>
            <person name="Grimwood J."/>
            <person name="Kramer R."/>
            <person name="Lindquist E."/>
            <person name="Lucas S."/>
            <person name="Salamov A."/>
            <person name="McFadden G.I."/>
            <person name="Lane C.E."/>
            <person name="Keeling P.J."/>
            <person name="Gray M.W."/>
            <person name="Grigoriev I.V."/>
            <person name="Archibald J.M."/>
        </authorList>
    </citation>
    <scope>NUCLEOTIDE SEQUENCE</scope>
    <source>
        <strain evidence="9 11">CCMP2712</strain>
    </source>
</reference>
<dbReference type="GO" id="GO:0005886">
    <property type="term" value="C:plasma membrane"/>
    <property type="evidence" value="ECO:0007669"/>
    <property type="project" value="TreeGrafter"/>
</dbReference>
<protein>
    <recommendedName>
        <fullName evidence="8">PKD/REJ-like domain-containing protein</fullName>
    </recommendedName>
</protein>
<feature type="region of interest" description="Disordered" evidence="6">
    <location>
        <begin position="2866"/>
        <end position="2885"/>
    </location>
</feature>
<keyword evidence="3" id="KW-0677">Repeat</keyword>
<dbReference type="OrthoDB" id="77617at2759"/>
<dbReference type="KEGG" id="gtt:GUITHDRAFT_105970"/>
<dbReference type="RefSeq" id="XP_005835342.1">
    <property type="nucleotide sequence ID" value="XM_005835285.1"/>
</dbReference>
<feature type="domain" description="PKD/REJ-like" evidence="8">
    <location>
        <begin position="1806"/>
        <end position="2248"/>
    </location>
</feature>
<dbReference type="InterPro" id="IPR002859">
    <property type="entry name" value="PKD/REJ-like"/>
</dbReference>
<evidence type="ECO:0000256" key="5">
    <source>
        <dbReference type="ARBA" id="ARBA00023136"/>
    </source>
</evidence>
<keyword evidence="5 7" id="KW-0472">Membrane</keyword>
<dbReference type="HOGENOM" id="CLU_226436_0_0_1"/>
<evidence type="ECO:0000313" key="10">
    <source>
        <dbReference type="EnsemblProtists" id="EKX48362"/>
    </source>
</evidence>
<evidence type="ECO:0000313" key="11">
    <source>
        <dbReference type="Proteomes" id="UP000011087"/>
    </source>
</evidence>
<name>L1JJ87_GUITC</name>
<keyword evidence="11" id="KW-1185">Reference proteome</keyword>